<dbReference type="OrthoDB" id="7555371at2759"/>
<dbReference type="PROSITE" id="PS50158">
    <property type="entry name" value="ZF_CCHC"/>
    <property type="match status" value="1"/>
</dbReference>
<evidence type="ECO:0000259" key="3">
    <source>
        <dbReference type="PROSITE" id="PS50158"/>
    </source>
</evidence>
<proteinExistence type="predicted"/>
<evidence type="ECO:0000256" key="1">
    <source>
        <dbReference type="PROSITE-ProRule" id="PRU00047"/>
    </source>
</evidence>
<dbReference type="Proteomes" id="UP000036403">
    <property type="component" value="Unassembled WGS sequence"/>
</dbReference>
<dbReference type="GO" id="GO:0008270">
    <property type="term" value="F:zinc ion binding"/>
    <property type="evidence" value="ECO:0007669"/>
    <property type="project" value="UniProtKB-KW"/>
</dbReference>
<evidence type="ECO:0000256" key="2">
    <source>
        <dbReference type="SAM" id="MobiDB-lite"/>
    </source>
</evidence>
<evidence type="ECO:0000313" key="4">
    <source>
        <dbReference type="EMBL" id="KMQ89863.1"/>
    </source>
</evidence>
<dbReference type="Pfam" id="PF00098">
    <property type="entry name" value="zf-CCHC"/>
    <property type="match status" value="1"/>
</dbReference>
<dbReference type="GO" id="GO:0003676">
    <property type="term" value="F:nucleic acid binding"/>
    <property type="evidence" value="ECO:0007669"/>
    <property type="project" value="InterPro"/>
</dbReference>
<protein>
    <recommendedName>
        <fullName evidence="3">CCHC-type domain-containing protein</fullName>
    </recommendedName>
</protein>
<keyword evidence="5" id="KW-1185">Reference proteome</keyword>
<organism evidence="4 5">
    <name type="scientific">Lasius niger</name>
    <name type="common">Black garden ant</name>
    <dbReference type="NCBI Taxonomy" id="67767"/>
    <lineage>
        <taxon>Eukaryota</taxon>
        <taxon>Metazoa</taxon>
        <taxon>Ecdysozoa</taxon>
        <taxon>Arthropoda</taxon>
        <taxon>Hexapoda</taxon>
        <taxon>Insecta</taxon>
        <taxon>Pterygota</taxon>
        <taxon>Neoptera</taxon>
        <taxon>Endopterygota</taxon>
        <taxon>Hymenoptera</taxon>
        <taxon>Apocrita</taxon>
        <taxon>Aculeata</taxon>
        <taxon>Formicoidea</taxon>
        <taxon>Formicidae</taxon>
        <taxon>Formicinae</taxon>
        <taxon>Lasius</taxon>
        <taxon>Lasius</taxon>
    </lineage>
</organism>
<keyword evidence="1" id="KW-0862">Zinc</keyword>
<accession>A0A0J7KHD7</accession>
<feature type="compositionally biased region" description="Polar residues" evidence="2">
    <location>
        <begin position="113"/>
        <end position="126"/>
    </location>
</feature>
<dbReference type="Gene3D" id="4.10.60.10">
    <property type="entry name" value="Zinc finger, CCHC-type"/>
    <property type="match status" value="1"/>
</dbReference>
<keyword evidence="1" id="KW-0479">Metal-binding</keyword>
<feature type="domain" description="CCHC-type" evidence="3">
    <location>
        <begin position="130"/>
        <end position="146"/>
    </location>
</feature>
<dbReference type="InterPro" id="IPR001878">
    <property type="entry name" value="Znf_CCHC"/>
</dbReference>
<feature type="compositionally biased region" description="Basic and acidic residues" evidence="2">
    <location>
        <begin position="146"/>
        <end position="155"/>
    </location>
</feature>
<keyword evidence="1" id="KW-0863">Zinc-finger</keyword>
<dbReference type="SMART" id="SM00343">
    <property type="entry name" value="ZnF_C2HC"/>
    <property type="match status" value="1"/>
</dbReference>
<dbReference type="AlphaFoldDB" id="A0A0J7KHD7"/>
<feature type="region of interest" description="Disordered" evidence="2">
    <location>
        <begin position="93"/>
        <end position="191"/>
    </location>
</feature>
<reference evidence="4 5" key="1">
    <citation type="submission" date="2015-04" db="EMBL/GenBank/DDBJ databases">
        <title>Lasius niger genome sequencing.</title>
        <authorList>
            <person name="Konorov E.A."/>
            <person name="Nikitin M.A."/>
            <person name="Kirill M.V."/>
            <person name="Chang P."/>
        </authorList>
    </citation>
    <scope>NUCLEOTIDE SEQUENCE [LARGE SCALE GENOMIC DNA]</scope>
    <source>
        <tissue evidence="4">Whole</tissue>
    </source>
</reference>
<dbReference type="InterPro" id="IPR036875">
    <property type="entry name" value="Znf_CCHC_sf"/>
</dbReference>
<evidence type="ECO:0000313" key="5">
    <source>
        <dbReference type="Proteomes" id="UP000036403"/>
    </source>
</evidence>
<comment type="caution">
    <text evidence="4">The sequence shown here is derived from an EMBL/GenBank/DDBJ whole genome shotgun (WGS) entry which is preliminary data.</text>
</comment>
<gene>
    <name evidence="4" type="ORF">RF55_10446</name>
</gene>
<dbReference type="PaxDb" id="67767-A0A0J7KHD7"/>
<name>A0A0J7KHD7_LASNI</name>
<dbReference type="SUPFAM" id="SSF57756">
    <property type="entry name" value="Retrovirus zinc finger-like domains"/>
    <property type="match status" value="1"/>
</dbReference>
<feature type="compositionally biased region" description="Polar residues" evidence="2">
    <location>
        <begin position="156"/>
        <end position="171"/>
    </location>
</feature>
<sequence length="191" mass="21762">MKQMFDQRPNRLTLRKDFEKRTWQTSESFADYCHEKVILAGQVPIDEDEIIDYVIDGVPDPRLRDQARLHRFAEVPELLKAFENITLRNNPKTERIPFGKNQQKTTKEDRIATTETSPEMANSTQKKTFKCFNCKEPGHRASNCKKPREAEKSTGDRPNSSTEGSSATEANLVQPIVGSNPYTVSVEYAAP</sequence>
<dbReference type="EMBL" id="LBMM01007301">
    <property type="protein sequence ID" value="KMQ89863.1"/>
    <property type="molecule type" value="Genomic_DNA"/>
</dbReference>